<dbReference type="Proteomes" id="UP000309128">
    <property type="component" value="Unassembled WGS sequence"/>
</dbReference>
<accession>A0A5S4FU88</accession>
<gene>
    <name evidence="1" type="ORF">ETD86_06410</name>
</gene>
<keyword evidence="2" id="KW-1185">Reference proteome</keyword>
<sequence length="189" mass="21805">MIDGDDLAYKMIFSHADEAIDEYWTKLGGQPVWLEKPQWPRCWRHERLMGFIGQFRLPGRQIRMAYLFMDNESEESWSPEGGENALIVQPGRIPPFVQAVGAATGESLVNELFVDLEEIEQSTAPRWGSQMLGTPTWWQDEEYPAGVWTYFFQLRNSENGMYDTLFAESGAGYGFLSPDEQEGRFLWQC</sequence>
<evidence type="ECO:0000313" key="1">
    <source>
        <dbReference type="EMBL" id="TMR23954.1"/>
    </source>
</evidence>
<dbReference type="OrthoDB" id="253985at2"/>
<comment type="caution">
    <text evidence="1">The sequence shown here is derived from an EMBL/GenBank/DDBJ whole genome shotgun (WGS) entry which is preliminary data.</text>
</comment>
<dbReference type="SUPFAM" id="SSF103032">
    <property type="entry name" value="Hypothetical protein YwqG"/>
    <property type="match status" value="1"/>
</dbReference>
<dbReference type="AlphaFoldDB" id="A0A5S4FU88"/>
<protein>
    <recommendedName>
        <fullName evidence="3">DUF1963 domain-containing protein</fullName>
    </recommendedName>
</protein>
<proteinExistence type="predicted"/>
<evidence type="ECO:0000313" key="2">
    <source>
        <dbReference type="Proteomes" id="UP000309128"/>
    </source>
</evidence>
<dbReference type="EMBL" id="VCKY01000014">
    <property type="protein sequence ID" value="TMR23954.1"/>
    <property type="molecule type" value="Genomic_DNA"/>
</dbReference>
<evidence type="ECO:0008006" key="3">
    <source>
        <dbReference type="Google" id="ProtNLM"/>
    </source>
</evidence>
<name>A0A5S4FU88_9ACTN</name>
<dbReference type="RefSeq" id="WP_138665167.1">
    <property type="nucleotide sequence ID" value="NZ_VCKY01000014.1"/>
</dbReference>
<dbReference type="InterPro" id="IPR035948">
    <property type="entry name" value="YwqG-like_sf"/>
</dbReference>
<reference evidence="1 2" key="1">
    <citation type="submission" date="2019-05" db="EMBL/GenBank/DDBJ databases">
        <title>Draft genome sequence of Nonomuraea turkmeniaca DSM 43926.</title>
        <authorList>
            <person name="Saricaoglu S."/>
            <person name="Isik K."/>
        </authorList>
    </citation>
    <scope>NUCLEOTIDE SEQUENCE [LARGE SCALE GENOMIC DNA]</scope>
    <source>
        <strain evidence="1 2">DSM 43926</strain>
    </source>
</reference>
<organism evidence="1 2">
    <name type="scientific">Nonomuraea turkmeniaca</name>
    <dbReference type="NCBI Taxonomy" id="103838"/>
    <lineage>
        <taxon>Bacteria</taxon>
        <taxon>Bacillati</taxon>
        <taxon>Actinomycetota</taxon>
        <taxon>Actinomycetes</taxon>
        <taxon>Streptosporangiales</taxon>
        <taxon>Streptosporangiaceae</taxon>
        <taxon>Nonomuraea</taxon>
    </lineage>
</organism>